<evidence type="ECO:0000256" key="10">
    <source>
        <dbReference type="ARBA" id="ARBA00069016"/>
    </source>
</evidence>
<dbReference type="Gene3D" id="1.10.510.10">
    <property type="entry name" value="Transferase(Phosphotransferase) domain 1"/>
    <property type="match status" value="1"/>
</dbReference>
<comment type="catalytic activity">
    <reaction evidence="9">
        <text>L-seryl-[protein] + ATP = O-phospho-L-seryl-[protein] + ADP + H(+)</text>
        <dbReference type="Rhea" id="RHEA:17989"/>
        <dbReference type="Rhea" id="RHEA-COMP:9863"/>
        <dbReference type="Rhea" id="RHEA-COMP:11604"/>
        <dbReference type="ChEBI" id="CHEBI:15378"/>
        <dbReference type="ChEBI" id="CHEBI:29999"/>
        <dbReference type="ChEBI" id="CHEBI:30616"/>
        <dbReference type="ChEBI" id="CHEBI:83421"/>
        <dbReference type="ChEBI" id="CHEBI:456216"/>
        <dbReference type="EC" id="2.7.11.1"/>
    </reaction>
</comment>
<dbReference type="Gene3D" id="1.25.40.20">
    <property type="entry name" value="Ankyrin repeat-containing domain"/>
    <property type="match status" value="1"/>
</dbReference>
<feature type="compositionally biased region" description="Basic and acidic residues" evidence="14">
    <location>
        <begin position="1076"/>
        <end position="1089"/>
    </location>
</feature>
<reference evidence="16" key="1">
    <citation type="submission" date="2025-08" db="UniProtKB">
        <authorList>
            <consortium name="Ensembl"/>
        </authorList>
    </citation>
    <scope>IDENTIFICATION</scope>
</reference>
<evidence type="ECO:0000256" key="14">
    <source>
        <dbReference type="SAM" id="MobiDB-lite"/>
    </source>
</evidence>
<feature type="region of interest" description="Disordered" evidence="14">
    <location>
        <begin position="847"/>
        <end position="909"/>
    </location>
</feature>
<evidence type="ECO:0000256" key="5">
    <source>
        <dbReference type="ARBA" id="ARBA00022741"/>
    </source>
</evidence>
<dbReference type="Pfam" id="PF12796">
    <property type="entry name" value="Ank_2"/>
    <property type="match status" value="2"/>
</dbReference>
<dbReference type="PROSITE" id="PS00107">
    <property type="entry name" value="PROTEIN_KINASE_ATP"/>
    <property type="match status" value="1"/>
</dbReference>
<dbReference type="InterPro" id="IPR008271">
    <property type="entry name" value="Ser/Thr_kinase_AS"/>
</dbReference>
<dbReference type="Pfam" id="PF00069">
    <property type="entry name" value="Pkinase"/>
    <property type="match status" value="1"/>
</dbReference>
<feature type="compositionally biased region" description="Low complexity" evidence="14">
    <location>
        <begin position="852"/>
        <end position="867"/>
    </location>
</feature>
<sequence length="1468" mass="164382">MKMTEGSLREFLEVAAIGDLNRLSFYASHGKTTHVNAQHPETGDTALILAAERNSPEVVGFLLEHGADVTLCNFNNQTALHVAQVEIQKQLLFALTRTSFPQLRLTQAAWQGDPEAVQHLLSAEPLLDVNVPNHQGLTPLMLAVRDGDLFRELNTDYRPLDVLGELVEHGADPRLCDSNGKSALCYALDLKCPLRQQLIDVLTAAASRPGRYNTSSPCPPFSVRRHRRQIRDGWDPRHAAFFFSFCRLIKNLCSYRFVRFQFALTDVQDDAFCGFCPDTKSLSYTQTATRTEQGSPAAQTVRIGSQLNKDEISSVSVKDEENCSMDKNSGKFNKAGFGILNDLRRGARVLHDMERLYKKSDGQNTSLPRQWLTEPLPTTAAAWTSERKPYNTLQPPARMKTEEISEKMKSLGLGYLLQASRSEPNISQTARVNPLTDIADIKQNIWQRLTTPETARTIESSSLSMCHSPRRARLTPLSRSRSRKLSETNITKTVPSTNTITASAESEPGLSYHHKDLPKSSQLDNLEGLNISKDLMYISIEESLEVSDPMTHRKDNRTPRSGRCHRSSPEVEKYNHSQPSEDGVMDKIGLRGDSMEMTSENDQEIRHEEWTSEEERESSSHLPNKVFDRSQPQHELYRVVGERVLQEPLRTPMHAVVPFVQITFSELEPVTEVQAFSAKQCPTMRKGNIRSVPHNVNHSFNVIAQKEDKKEKTKKNKVRNKSAPDTLEKSQQRPLSNSKKTKLKSLPVPSLGFRACPSNSKSSKKAHQLEQMNTEKSSQRSHTQLAFYTPKVPKPSIARSKTAPDFTYINDTDMFVKLNPQNGGPGIFQMFETSFYTKDVLRDNSHLHREPVSSSKSLTSKSVRSLSANDCKSRTHKRANPRKKSSSGSAQKRKGSSAKDKTRAQKKEDNVVIISGTDWQIETTKHNANMHSDSQRSPLEDDQHQGFSDLSVIKEVTIEGTVSIHKLSGVNFNQMFIEISRNSDGEQHKNLKSTINGNLLEDKHGLRGMDLSNRSLLDPKGDGQNDETKIINVSKNYHSSVASNNESQADLIGQSCVECENSSGISQEHSGSSEEDPSRENLSGERENNGDSDCYFSADEIEDEAFCTNLEIEHKTEHLIAQLLEKITLIEEIECSALKTSTSGTMRTHNQDGDFEEQISGLEECSKIASLNANNSNNLNLEDLGDFSHDIDGKITWIKGEVLGKGAYGTVYCGLTSQGELIAAKQVILDASDPGSAEKEYKKLQEEVELLKTLKHNNIVGYLGTSLQDNMVTIFMEFVPGGSISSILKRFGPLHEIVISKYTKHILHGIAYLHKNRVIHRDIKGNNVMLMPNGVLKLIDFGCAKRLTRLSMSGTRNEILLSMHGTPYWMAPEVINESGHGEKSDIWSIGCTVFEMATGKPPLANMHKLAAMYYIGANRGLMPTLPDHFSKRARDFVDLCLIRDQEERPSAEQLLQHPLIKRRLEDLQ</sequence>
<keyword evidence="6" id="KW-0418">Kinase</keyword>
<reference evidence="16" key="2">
    <citation type="submission" date="2025-09" db="UniProtKB">
        <authorList>
            <consortium name="Ensembl"/>
        </authorList>
    </citation>
    <scope>IDENTIFICATION</scope>
</reference>
<evidence type="ECO:0000256" key="2">
    <source>
        <dbReference type="ARBA" id="ARBA00012513"/>
    </source>
</evidence>
<dbReference type="GO" id="GO:0035556">
    <property type="term" value="P:intracellular signal transduction"/>
    <property type="evidence" value="ECO:0007669"/>
    <property type="project" value="UniProtKB-ARBA"/>
</dbReference>
<dbReference type="InterPro" id="IPR002110">
    <property type="entry name" value="Ankyrin_rpt"/>
</dbReference>
<name>A0A8C5R5Z6_9ANUR</name>
<dbReference type="PANTHER" id="PTHR11584">
    <property type="entry name" value="SERINE/THREONINE PROTEIN KINASE"/>
    <property type="match status" value="1"/>
</dbReference>
<dbReference type="OrthoDB" id="266718at2759"/>
<dbReference type="GO" id="GO:0005524">
    <property type="term" value="F:ATP binding"/>
    <property type="evidence" value="ECO:0007669"/>
    <property type="project" value="UniProtKB-UniRule"/>
</dbReference>
<dbReference type="PROSITE" id="PS50011">
    <property type="entry name" value="PROTEIN_KINASE_DOM"/>
    <property type="match status" value="1"/>
</dbReference>
<dbReference type="EC" id="2.7.11.1" evidence="2"/>
<keyword evidence="3" id="KW-0723">Serine/threonine-protein kinase</keyword>
<evidence type="ECO:0000256" key="1">
    <source>
        <dbReference type="ARBA" id="ARBA00008874"/>
    </source>
</evidence>
<dbReference type="PROSITE" id="PS00108">
    <property type="entry name" value="PROTEIN_KINASE_ST"/>
    <property type="match status" value="1"/>
</dbReference>
<evidence type="ECO:0000256" key="13">
    <source>
        <dbReference type="PROSITE-ProRule" id="PRU10141"/>
    </source>
</evidence>
<evidence type="ECO:0000256" key="8">
    <source>
        <dbReference type="ARBA" id="ARBA00047899"/>
    </source>
</evidence>
<organism evidence="16 17">
    <name type="scientific">Leptobrachium leishanense</name>
    <name type="common">Leishan spiny toad</name>
    <dbReference type="NCBI Taxonomy" id="445787"/>
    <lineage>
        <taxon>Eukaryota</taxon>
        <taxon>Metazoa</taxon>
        <taxon>Chordata</taxon>
        <taxon>Craniata</taxon>
        <taxon>Vertebrata</taxon>
        <taxon>Euteleostomi</taxon>
        <taxon>Amphibia</taxon>
        <taxon>Batrachia</taxon>
        <taxon>Anura</taxon>
        <taxon>Pelobatoidea</taxon>
        <taxon>Megophryidae</taxon>
        <taxon>Leptobrachium</taxon>
    </lineage>
</organism>
<dbReference type="Proteomes" id="UP000694569">
    <property type="component" value="Unplaced"/>
</dbReference>
<dbReference type="PANTHER" id="PTHR11584:SF369">
    <property type="entry name" value="MITOGEN-ACTIVATED PROTEIN KINASE KINASE KINASE 19-RELATED"/>
    <property type="match status" value="1"/>
</dbReference>
<dbReference type="SUPFAM" id="SSF48403">
    <property type="entry name" value="Ankyrin repeat"/>
    <property type="match status" value="1"/>
</dbReference>
<dbReference type="GeneTree" id="ENSGT00940000160383"/>
<dbReference type="SMART" id="SM00248">
    <property type="entry name" value="ANK"/>
    <property type="match status" value="3"/>
</dbReference>
<evidence type="ECO:0000256" key="11">
    <source>
        <dbReference type="ARBA" id="ARBA00080573"/>
    </source>
</evidence>
<evidence type="ECO:0000256" key="7">
    <source>
        <dbReference type="ARBA" id="ARBA00022840"/>
    </source>
</evidence>
<feature type="region of interest" description="Disordered" evidence="14">
    <location>
        <begin position="687"/>
        <end position="783"/>
    </location>
</feature>
<comment type="catalytic activity">
    <reaction evidence="8">
        <text>L-threonyl-[protein] + ATP = O-phospho-L-threonyl-[protein] + ADP + H(+)</text>
        <dbReference type="Rhea" id="RHEA:46608"/>
        <dbReference type="Rhea" id="RHEA-COMP:11060"/>
        <dbReference type="Rhea" id="RHEA-COMP:11605"/>
        <dbReference type="ChEBI" id="CHEBI:15378"/>
        <dbReference type="ChEBI" id="CHEBI:30013"/>
        <dbReference type="ChEBI" id="CHEBI:30616"/>
        <dbReference type="ChEBI" id="CHEBI:61977"/>
        <dbReference type="ChEBI" id="CHEBI:456216"/>
        <dbReference type="EC" id="2.7.11.1"/>
    </reaction>
</comment>
<proteinExistence type="inferred from homology"/>
<feature type="region of interest" description="Disordered" evidence="14">
    <location>
        <begin position="548"/>
        <end position="626"/>
    </location>
</feature>
<gene>
    <name evidence="16" type="primary">MAP3K19</name>
</gene>
<dbReference type="SUPFAM" id="SSF56112">
    <property type="entry name" value="Protein kinase-like (PK-like)"/>
    <property type="match status" value="1"/>
</dbReference>
<feature type="region of interest" description="Disordered" evidence="14">
    <location>
        <begin position="468"/>
        <end position="487"/>
    </location>
</feature>
<evidence type="ECO:0000256" key="12">
    <source>
        <dbReference type="PROSITE-ProRule" id="PRU00023"/>
    </source>
</evidence>
<accession>A0A8C5R5Z6</accession>
<feature type="binding site" evidence="13">
    <location>
        <position position="1225"/>
    </location>
    <ligand>
        <name>ATP</name>
        <dbReference type="ChEBI" id="CHEBI:30616"/>
    </ligand>
</feature>
<keyword evidence="7 13" id="KW-0067">ATP-binding</keyword>
<evidence type="ECO:0000256" key="9">
    <source>
        <dbReference type="ARBA" id="ARBA00048679"/>
    </source>
</evidence>
<dbReference type="SMART" id="SM00220">
    <property type="entry name" value="S_TKc"/>
    <property type="match status" value="1"/>
</dbReference>
<protein>
    <recommendedName>
        <fullName evidence="10">Mitogen-activated protein kinase kinase kinase 19</fullName>
        <ecNumber evidence="2">2.7.11.1</ecNumber>
    </recommendedName>
    <alternativeName>
        <fullName evidence="11">SPS1/STE20-related protein kinase YSK4</fullName>
    </alternativeName>
</protein>
<feature type="compositionally biased region" description="Polar residues" evidence="14">
    <location>
        <begin position="770"/>
        <end position="783"/>
    </location>
</feature>
<evidence type="ECO:0000256" key="3">
    <source>
        <dbReference type="ARBA" id="ARBA00022527"/>
    </source>
</evidence>
<comment type="similarity">
    <text evidence="1">Belongs to the protein kinase superfamily. STE Ser/Thr protein kinase family. STE20 subfamily.</text>
</comment>
<evidence type="ECO:0000256" key="6">
    <source>
        <dbReference type="ARBA" id="ARBA00022777"/>
    </source>
</evidence>
<feature type="repeat" description="ANK" evidence="12">
    <location>
        <begin position="135"/>
        <end position="178"/>
    </location>
</feature>
<evidence type="ECO:0000313" key="17">
    <source>
        <dbReference type="Proteomes" id="UP000694569"/>
    </source>
</evidence>
<dbReference type="FunFam" id="1.10.510.10:FF:000331">
    <property type="entry name" value="Mitogen-activated protein kinase kinase kinase 19"/>
    <property type="match status" value="1"/>
</dbReference>
<dbReference type="InterPro" id="IPR017441">
    <property type="entry name" value="Protein_kinase_ATP_BS"/>
</dbReference>
<evidence type="ECO:0000259" key="15">
    <source>
        <dbReference type="PROSITE" id="PS50011"/>
    </source>
</evidence>
<keyword evidence="12" id="KW-0040">ANK repeat</keyword>
<dbReference type="InterPro" id="IPR000719">
    <property type="entry name" value="Prot_kinase_dom"/>
</dbReference>
<keyword evidence="5 13" id="KW-0547">Nucleotide-binding</keyword>
<dbReference type="GO" id="GO:0004674">
    <property type="term" value="F:protein serine/threonine kinase activity"/>
    <property type="evidence" value="ECO:0007669"/>
    <property type="project" value="UniProtKB-KW"/>
</dbReference>
<feature type="compositionally biased region" description="Basic and acidic residues" evidence="14">
    <location>
        <begin position="897"/>
        <end position="909"/>
    </location>
</feature>
<feature type="region of interest" description="Disordered" evidence="14">
    <location>
        <begin position="1062"/>
        <end position="1095"/>
    </location>
</feature>
<feature type="domain" description="Protein kinase" evidence="15">
    <location>
        <begin position="1197"/>
        <end position="1460"/>
    </location>
</feature>
<dbReference type="Ensembl" id="ENSLLET00000048988.1">
    <property type="protein sequence ID" value="ENSLLEP00000047131.1"/>
    <property type="gene ID" value="ENSLLEG00000029785.1"/>
</dbReference>
<evidence type="ECO:0000313" key="16">
    <source>
        <dbReference type="Ensembl" id="ENSLLEP00000047131.1"/>
    </source>
</evidence>
<keyword evidence="4" id="KW-0808">Transferase</keyword>
<keyword evidence="17" id="KW-1185">Reference proteome</keyword>
<dbReference type="InterPro" id="IPR036770">
    <property type="entry name" value="Ankyrin_rpt-contain_sf"/>
</dbReference>
<feature type="compositionally biased region" description="Basic and acidic residues" evidence="14">
    <location>
        <begin position="584"/>
        <end position="594"/>
    </location>
</feature>
<feature type="repeat" description="ANK" evidence="12">
    <location>
        <begin position="42"/>
        <end position="74"/>
    </location>
</feature>
<dbReference type="PROSITE" id="PS50297">
    <property type="entry name" value="ANK_REP_REGION"/>
    <property type="match status" value="1"/>
</dbReference>
<dbReference type="PROSITE" id="PS50088">
    <property type="entry name" value="ANK_REPEAT"/>
    <property type="match status" value="2"/>
</dbReference>
<dbReference type="InterPro" id="IPR011009">
    <property type="entry name" value="Kinase-like_dom_sf"/>
</dbReference>
<feature type="compositionally biased region" description="Basic residues" evidence="14">
    <location>
        <begin position="874"/>
        <end position="896"/>
    </location>
</feature>
<evidence type="ECO:0000256" key="4">
    <source>
        <dbReference type="ARBA" id="ARBA00022679"/>
    </source>
</evidence>